<dbReference type="Proteomes" id="UP000765509">
    <property type="component" value="Unassembled WGS sequence"/>
</dbReference>
<sequence>MRKPHPHGGWGTEWKENNNIQKLIWPASSPDLNPIKNLWFKMKYMVTSLFNLGTMDKLQDAICLAWDSIPVSHLNASSHPQ</sequence>
<protein>
    <recommendedName>
        <fullName evidence="3">Tc1-like transposase DDE domain-containing protein</fullName>
    </recommendedName>
</protein>
<comment type="caution">
    <text evidence="1">The sequence shown here is derived from an EMBL/GenBank/DDBJ whole genome shotgun (WGS) entry which is preliminary data.</text>
</comment>
<organism evidence="1 2">
    <name type="scientific">Austropuccinia psidii MF-1</name>
    <dbReference type="NCBI Taxonomy" id="1389203"/>
    <lineage>
        <taxon>Eukaryota</taxon>
        <taxon>Fungi</taxon>
        <taxon>Dikarya</taxon>
        <taxon>Basidiomycota</taxon>
        <taxon>Pucciniomycotina</taxon>
        <taxon>Pucciniomycetes</taxon>
        <taxon>Pucciniales</taxon>
        <taxon>Sphaerophragmiaceae</taxon>
        <taxon>Austropuccinia</taxon>
    </lineage>
</organism>
<dbReference type="OrthoDB" id="5410741at2759"/>
<dbReference type="AlphaFoldDB" id="A0A9Q3ES84"/>
<reference evidence="1" key="1">
    <citation type="submission" date="2021-03" db="EMBL/GenBank/DDBJ databases">
        <title>Draft genome sequence of rust myrtle Austropuccinia psidii MF-1, a brazilian biotype.</title>
        <authorList>
            <person name="Quecine M.C."/>
            <person name="Pachon D.M.R."/>
            <person name="Bonatelli M.L."/>
            <person name="Correr F.H."/>
            <person name="Franceschini L.M."/>
            <person name="Leite T.F."/>
            <person name="Margarido G.R.A."/>
            <person name="Almeida C.A."/>
            <person name="Ferrarezi J.A."/>
            <person name="Labate C.A."/>
        </authorList>
    </citation>
    <scope>NUCLEOTIDE SEQUENCE</scope>
    <source>
        <strain evidence="1">MF-1</strain>
    </source>
</reference>
<keyword evidence="2" id="KW-1185">Reference proteome</keyword>
<proteinExistence type="predicted"/>
<name>A0A9Q3ES84_9BASI</name>
<dbReference type="Gene3D" id="3.30.420.10">
    <property type="entry name" value="Ribonuclease H-like superfamily/Ribonuclease H"/>
    <property type="match status" value="1"/>
</dbReference>
<accession>A0A9Q3ES84</accession>
<gene>
    <name evidence="1" type="ORF">O181_067101</name>
</gene>
<dbReference type="GO" id="GO:0003676">
    <property type="term" value="F:nucleic acid binding"/>
    <property type="evidence" value="ECO:0007669"/>
    <property type="project" value="InterPro"/>
</dbReference>
<evidence type="ECO:0000313" key="1">
    <source>
        <dbReference type="EMBL" id="MBW0527386.1"/>
    </source>
</evidence>
<evidence type="ECO:0000313" key="2">
    <source>
        <dbReference type="Proteomes" id="UP000765509"/>
    </source>
</evidence>
<dbReference type="EMBL" id="AVOT02033481">
    <property type="protein sequence ID" value="MBW0527386.1"/>
    <property type="molecule type" value="Genomic_DNA"/>
</dbReference>
<evidence type="ECO:0008006" key="3">
    <source>
        <dbReference type="Google" id="ProtNLM"/>
    </source>
</evidence>
<dbReference type="InterPro" id="IPR036397">
    <property type="entry name" value="RNaseH_sf"/>
</dbReference>